<sequence length="106" mass="11075">MKKLLLLAVAGAGYVLGAKAGRQRYEQIKSGFVKVKDNPTVQQKAHQVADVAKEQAPVVKDKIVEAAGVAAAKVKPGGGSDDLADQLNPDSTVHQGDKAYPQGDLP</sequence>
<protein>
    <recommendedName>
        <fullName evidence="4">YtxH domain-containing protein</fullName>
    </recommendedName>
</protein>
<proteinExistence type="predicted"/>
<feature type="region of interest" description="Disordered" evidence="1">
    <location>
        <begin position="74"/>
        <end position="106"/>
    </location>
</feature>
<dbReference type="RefSeq" id="WP_344303406.1">
    <property type="nucleotide sequence ID" value="NZ_BAAAQQ010000011.1"/>
</dbReference>
<organism evidence="2 3">
    <name type="scientific">Nocardioides bigeumensis</name>
    <dbReference type="NCBI Taxonomy" id="433657"/>
    <lineage>
        <taxon>Bacteria</taxon>
        <taxon>Bacillati</taxon>
        <taxon>Actinomycetota</taxon>
        <taxon>Actinomycetes</taxon>
        <taxon>Propionibacteriales</taxon>
        <taxon>Nocardioidaceae</taxon>
        <taxon>Nocardioides</taxon>
    </lineage>
</organism>
<accession>A0ABP5JUW9</accession>
<evidence type="ECO:0008006" key="4">
    <source>
        <dbReference type="Google" id="ProtNLM"/>
    </source>
</evidence>
<dbReference type="Proteomes" id="UP001500575">
    <property type="component" value="Unassembled WGS sequence"/>
</dbReference>
<reference evidence="3" key="1">
    <citation type="journal article" date="2019" name="Int. J. Syst. Evol. Microbiol.">
        <title>The Global Catalogue of Microorganisms (GCM) 10K type strain sequencing project: providing services to taxonomists for standard genome sequencing and annotation.</title>
        <authorList>
            <consortium name="The Broad Institute Genomics Platform"/>
            <consortium name="The Broad Institute Genome Sequencing Center for Infectious Disease"/>
            <person name="Wu L."/>
            <person name="Ma J."/>
        </authorList>
    </citation>
    <scope>NUCLEOTIDE SEQUENCE [LARGE SCALE GENOMIC DNA]</scope>
    <source>
        <strain evidence="3">JCM 16021</strain>
    </source>
</reference>
<dbReference type="EMBL" id="BAAAQQ010000011">
    <property type="protein sequence ID" value="GAA2122974.1"/>
    <property type="molecule type" value="Genomic_DNA"/>
</dbReference>
<comment type="caution">
    <text evidence="2">The sequence shown here is derived from an EMBL/GenBank/DDBJ whole genome shotgun (WGS) entry which is preliminary data.</text>
</comment>
<evidence type="ECO:0000313" key="3">
    <source>
        <dbReference type="Proteomes" id="UP001500575"/>
    </source>
</evidence>
<keyword evidence="3" id="KW-1185">Reference proteome</keyword>
<evidence type="ECO:0000313" key="2">
    <source>
        <dbReference type="EMBL" id="GAA2122974.1"/>
    </source>
</evidence>
<name>A0ABP5JUW9_9ACTN</name>
<gene>
    <name evidence="2" type="ORF">GCM10009843_18410</name>
</gene>
<evidence type="ECO:0000256" key="1">
    <source>
        <dbReference type="SAM" id="MobiDB-lite"/>
    </source>
</evidence>